<dbReference type="InterPro" id="IPR020039">
    <property type="entry name" value="PseF"/>
</dbReference>
<keyword evidence="2" id="KW-1185">Reference proteome</keyword>
<dbReference type="KEGG" id="ome:OLMES_3137"/>
<accession>A0A1Y0IAA7</accession>
<organism evidence="1 2">
    <name type="scientific">Oleiphilus messinensis</name>
    <dbReference type="NCBI Taxonomy" id="141451"/>
    <lineage>
        <taxon>Bacteria</taxon>
        <taxon>Pseudomonadati</taxon>
        <taxon>Pseudomonadota</taxon>
        <taxon>Gammaproteobacteria</taxon>
        <taxon>Oceanospirillales</taxon>
        <taxon>Oleiphilaceae</taxon>
        <taxon>Oleiphilus</taxon>
    </lineage>
</organism>
<dbReference type="OrthoDB" id="9805604at2"/>
<name>A0A1Y0IAA7_9GAMM</name>
<dbReference type="Pfam" id="PF02348">
    <property type="entry name" value="CTP_transf_3"/>
    <property type="match status" value="1"/>
</dbReference>
<dbReference type="Proteomes" id="UP000196027">
    <property type="component" value="Chromosome"/>
</dbReference>
<dbReference type="CDD" id="cd02513">
    <property type="entry name" value="CMP-NeuAc_Synthase"/>
    <property type="match status" value="1"/>
</dbReference>
<dbReference type="PANTHER" id="PTHR21485:SF6">
    <property type="entry name" value="N-ACYLNEURAMINATE CYTIDYLYLTRANSFERASE-RELATED"/>
    <property type="match status" value="1"/>
</dbReference>
<protein>
    <submittedName>
        <fullName evidence="1">Pseudaminic acid cytidylyltransferase</fullName>
    </submittedName>
</protein>
<sequence>MKLAVIPARGGSKRIKKKNTRQFAGKPIIAHTILVALGSGLFDRVIVSTDDSDIATVAEAYGADVPFIRPAHLADDHAVIADVVRHAVEWFEQKGQYFAAIGCLYATAPLIQPRYLKQGLEIIEQGQADFSLSVTTFPYPIQRALKCDEQGLLQMAQPEYALTRSQDLPDCFHDAAHFYLGTADAFKGNVQSPRTAGIQVPRYLVQDIDTEEDWQFAELIYQAHQAQQIQKFQENS</sequence>
<keyword evidence="1" id="KW-0548">Nucleotidyltransferase</keyword>
<dbReference type="InterPro" id="IPR003329">
    <property type="entry name" value="Cytidylyl_trans"/>
</dbReference>
<dbReference type="AlphaFoldDB" id="A0A1Y0IAA7"/>
<dbReference type="NCBIfam" id="TIGR03584">
    <property type="entry name" value="PseF"/>
    <property type="match status" value="1"/>
</dbReference>
<dbReference type="GO" id="GO:0008781">
    <property type="term" value="F:N-acylneuraminate cytidylyltransferase activity"/>
    <property type="evidence" value="ECO:0007669"/>
    <property type="project" value="TreeGrafter"/>
</dbReference>
<dbReference type="InterPro" id="IPR029044">
    <property type="entry name" value="Nucleotide-diphossugar_trans"/>
</dbReference>
<reference evidence="1 2" key="1">
    <citation type="submission" date="2017-05" db="EMBL/GenBank/DDBJ databases">
        <title>Genomic insights into alkan degradation activity of Oleiphilus messinensis.</title>
        <authorList>
            <person name="Kozyavkin S.A."/>
            <person name="Slesarev A.I."/>
            <person name="Golyshin P.N."/>
            <person name="Korzhenkov A."/>
            <person name="Golyshina O.N."/>
            <person name="Toshchakov S.V."/>
        </authorList>
    </citation>
    <scope>NUCLEOTIDE SEQUENCE [LARGE SCALE GENOMIC DNA]</scope>
    <source>
        <strain evidence="1 2">ME102</strain>
    </source>
</reference>
<proteinExistence type="predicted"/>
<dbReference type="PANTHER" id="PTHR21485">
    <property type="entry name" value="HAD SUPERFAMILY MEMBERS CMAS AND KDSC"/>
    <property type="match status" value="1"/>
</dbReference>
<evidence type="ECO:0000313" key="2">
    <source>
        <dbReference type="Proteomes" id="UP000196027"/>
    </source>
</evidence>
<dbReference type="Gene3D" id="3.90.550.10">
    <property type="entry name" value="Spore Coat Polysaccharide Biosynthesis Protein SpsA, Chain A"/>
    <property type="match status" value="1"/>
</dbReference>
<keyword evidence="1" id="KW-0808">Transferase</keyword>
<dbReference type="EMBL" id="CP021425">
    <property type="protein sequence ID" value="ARU57180.1"/>
    <property type="molecule type" value="Genomic_DNA"/>
</dbReference>
<dbReference type="RefSeq" id="WP_087462102.1">
    <property type="nucleotide sequence ID" value="NZ_CP021425.1"/>
</dbReference>
<dbReference type="InterPro" id="IPR050793">
    <property type="entry name" value="CMP-NeuNAc_synthase"/>
</dbReference>
<gene>
    <name evidence="1" type="primary">pseF</name>
    <name evidence="1" type="ORF">OLMES_3137</name>
</gene>
<evidence type="ECO:0000313" key="1">
    <source>
        <dbReference type="EMBL" id="ARU57180.1"/>
    </source>
</evidence>
<dbReference type="SUPFAM" id="SSF53448">
    <property type="entry name" value="Nucleotide-diphospho-sugar transferases"/>
    <property type="match status" value="1"/>
</dbReference>